<feature type="domain" description="BPTI/Kunitz inhibitor" evidence="1">
    <location>
        <begin position="1056"/>
        <end position="1106"/>
    </location>
</feature>
<dbReference type="InterPro" id="IPR028150">
    <property type="entry name" value="Lustrin_cystein"/>
</dbReference>
<feature type="domain" description="BPTI/Kunitz inhibitor" evidence="1">
    <location>
        <begin position="756"/>
        <end position="809"/>
    </location>
</feature>
<dbReference type="Gene3D" id="4.10.410.10">
    <property type="entry name" value="Pancreatic trypsin inhibitor Kunitz domain"/>
    <property type="match status" value="12"/>
</dbReference>
<dbReference type="AlphaFoldDB" id="A0A915Q219"/>
<feature type="domain" description="BPTI/Kunitz inhibitor" evidence="1">
    <location>
        <begin position="540"/>
        <end position="590"/>
    </location>
</feature>
<evidence type="ECO:0000313" key="3">
    <source>
        <dbReference type="WBParaSite" id="sdigi.contig468.g8508.t1"/>
    </source>
</evidence>
<protein>
    <submittedName>
        <fullName evidence="3">BPTI/Kunitz inhibitor domain-containing protein</fullName>
    </submittedName>
</protein>
<feature type="domain" description="BPTI/Kunitz inhibitor" evidence="1">
    <location>
        <begin position="119"/>
        <end position="169"/>
    </location>
</feature>
<dbReference type="PANTHER" id="PTHR46339">
    <property type="entry name" value="PROTEIN CBG15282-RELATED"/>
    <property type="match status" value="1"/>
</dbReference>
<dbReference type="InterPro" id="IPR020901">
    <property type="entry name" value="Prtase_inh_Kunz-CS"/>
</dbReference>
<feature type="domain" description="BPTI/Kunitz inhibitor" evidence="1">
    <location>
        <begin position="858"/>
        <end position="908"/>
    </location>
</feature>
<organism evidence="2 3">
    <name type="scientific">Setaria digitata</name>
    <dbReference type="NCBI Taxonomy" id="48799"/>
    <lineage>
        <taxon>Eukaryota</taxon>
        <taxon>Metazoa</taxon>
        <taxon>Ecdysozoa</taxon>
        <taxon>Nematoda</taxon>
        <taxon>Chromadorea</taxon>
        <taxon>Rhabditida</taxon>
        <taxon>Spirurina</taxon>
        <taxon>Spiruromorpha</taxon>
        <taxon>Filarioidea</taxon>
        <taxon>Setariidae</taxon>
        <taxon>Setaria</taxon>
    </lineage>
</organism>
<dbReference type="SMART" id="SM00289">
    <property type="entry name" value="WR1"/>
    <property type="match status" value="9"/>
</dbReference>
<dbReference type="GO" id="GO:0004867">
    <property type="term" value="F:serine-type endopeptidase inhibitor activity"/>
    <property type="evidence" value="ECO:0007669"/>
    <property type="project" value="InterPro"/>
</dbReference>
<feature type="domain" description="BPTI/Kunitz inhibitor" evidence="1">
    <location>
        <begin position="432"/>
        <end position="482"/>
    </location>
</feature>
<evidence type="ECO:0000313" key="2">
    <source>
        <dbReference type="Proteomes" id="UP000887581"/>
    </source>
</evidence>
<evidence type="ECO:0000259" key="1">
    <source>
        <dbReference type="PROSITE" id="PS50279"/>
    </source>
</evidence>
<dbReference type="CDD" id="cd00109">
    <property type="entry name" value="Kunitz-type"/>
    <property type="match status" value="1"/>
</dbReference>
<proteinExistence type="predicted"/>
<dbReference type="WBParaSite" id="sdigi.contig468.g8508.t1">
    <property type="protein sequence ID" value="sdigi.contig468.g8508.t1"/>
    <property type="gene ID" value="sdigi.contig468.g8508"/>
</dbReference>
<dbReference type="Pfam" id="PF14625">
    <property type="entry name" value="Lustrin_cystein"/>
    <property type="match status" value="9"/>
</dbReference>
<feature type="domain" description="BPTI/Kunitz inhibitor" evidence="1">
    <location>
        <begin position="220"/>
        <end position="270"/>
    </location>
</feature>
<dbReference type="PANTHER" id="PTHR46339:SF1">
    <property type="entry name" value="BPTI_KUNITZ INHIBITOR DOMAIN-CONTAINING PROTEIN"/>
    <property type="match status" value="1"/>
</dbReference>
<dbReference type="InterPro" id="IPR053014">
    <property type="entry name" value="Cuticle_assoc_divergent"/>
</dbReference>
<dbReference type="PROSITE" id="PS50279">
    <property type="entry name" value="BPTI_KUNITZ_2"/>
    <property type="match status" value="10"/>
</dbReference>
<feature type="domain" description="BPTI/Kunitz inhibitor" evidence="1">
    <location>
        <begin position="324"/>
        <end position="374"/>
    </location>
</feature>
<dbReference type="Proteomes" id="UP000887581">
    <property type="component" value="Unplaced"/>
</dbReference>
<feature type="domain" description="BPTI/Kunitz inhibitor" evidence="1">
    <location>
        <begin position="647"/>
        <end position="697"/>
    </location>
</feature>
<feature type="domain" description="BPTI/Kunitz inhibitor" evidence="1">
    <location>
        <begin position="64"/>
        <end position="114"/>
    </location>
</feature>
<dbReference type="InterPro" id="IPR006150">
    <property type="entry name" value="Cys_repeat_1"/>
</dbReference>
<dbReference type="InterPro" id="IPR002223">
    <property type="entry name" value="Kunitz_BPTI"/>
</dbReference>
<sequence>MISLDNFTEVTHVPIEEAQNEHFQTYDNNSVIKDRLKRQRSILVPQQFSFSFNPASQVGGARACNLPQQIGTGPYRIPRWYYNSARMRCELFYWSGCCANGNNFPSIHNCQRLCEVDPCKQDLDEGDGTFLQPRYYFNKYAKVCEQFNYRGNGGNRNNFDTLQECQQRCPETLSPCAYGSSMPQILCLDNSMCNVNQFCHIGQSQQTTVCCNRSPSGDHCSQVLNAGLGDAYLQRWHFNDNTETCEPFIYRGLQGNENNFLSRTDCESTCFLNPCAAGEPYRIQGSIIRCSPAKESVCSSGHYCHIGAELRTTVCCPNLGGNACEQQVDRGQGNYQLQRWYWNVASQQCMPFVYGGLKGTQNNFLNQEICEKTCYVFENPCVSGKPQQGLNNRPLSCSSSYNSCSRSYWCHIGAVPQTTVCCPGRVDGAEICKLPLSIGSGNANLKRWYFNQKIHNCIPFSYGGMYGNQNNFLTQQQCQQVCPGFINPCASGKPEMDKNGHVIMCSTSINSCSSTSWCHIGALPQTTLCCEGRLEQSAVCQLSHSLGDGGANLQRWYFNSNTHQCIPFIYGGLYGNQNNFLTEKQCAEACPAFVNPCASGNPQLGQDNRPQFCLSHNQCSSNYWCHIGADSQTTVCCPGKAEGLAICLQPKTAGIGTAKLQRWYYDTNTRQCLPFTYHGTMGNQNNFLSKQGCELTCSAYVNVCPHGEPLLEETTNQPRRCTFGADSCGPKYWCHLGLVANEYQCCAGPETNPAACKMTYSAGVSGAPAPPATRWYYDVATLTCKTFQYNGRKGNQNNFLTESDCADTCTVFVNPCNQPISLPPLSCSHSQSCPTGSYCHYGLSPETTICCPTDGNRCEQPMDRGTGVGSLQRWYYNRQQQICEIFIYSGMHGNANNFLRKEDCETACRKLDSFGHSGEPFIISNGTYQICEVSSSLQRSNCPSGYWCNPGSKSLTKVCCPGAVNDPCNLPVITGEGDEELERYYYDATTKTCQTACQSQCHLLENPCIGQPATTAAGQVLFCSAINKEVCPVNFWCHVGATPETTVCCPGATNPCSVPLSPGSGNAGLSRWYYSTDDRECLPFQYNGIRGNQNNFISQTECSRICPVFENPCIGKLARDKKGRPRTCNPLKSSPCTTGYFCLTGNSKNRQSYCCQKRTDDPCSVYMSEGEGEDELQRWYFNTEQSVCIPFVYRGRKAIIKRKRTAKSEIIPNSESLKGVKSLKCESLEDAKL</sequence>
<name>A0A915Q219_9BILA</name>
<dbReference type="PROSITE" id="PS00280">
    <property type="entry name" value="BPTI_KUNITZ_1"/>
    <property type="match status" value="1"/>
</dbReference>
<reference evidence="3" key="1">
    <citation type="submission" date="2022-11" db="UniProtKB">
        <authorList>
            <consortium name="WormBaseParasite"/>
        </authorList>
    </citation>
    <scope>IDENTIFICATION</scope>
</reference>
<dbReference type="Pfam" id="PF00014">
    <property type="entry name" value="Kunitz_BPTI"/>
    <property type="match status" value="11"/>
</dbReference>
<dbReference type="CDD" id="cd22593">
    <property type="entry name" value="Kunitz_conkunitzin"/>
    <property type="match status" value="9"/>
</dbReference>
<keyword evidence="2" id="KW-1185">Reference proteome</keyword>
<dbReference type="SMART" id="SM00131">
    <property type="entry name" value="KU"/>
    <property type="match status" value="11"/>
</dbReference>
<dbReference type="InterPro" id="IPR036880">
    <property type="entry name" value="Kunitz_BPTI_sf"/>
</dbReference>
<accession>A0A915Q219</accession>
<dbReference type="SUPFAM" id="SSF57362">
    <property type="entry name" value="BPTI-like"/>
    <property type="match status" value="12"/>
</dbReference>